<dbReference type="OrthoDB" id="8482297at2"/>
<feature type="transmembrane region" description="Helical" evidence="1">
    <location>
        <begin position="37"/>
        <end position="62"/>
    </location>
</feature>
<feature type="transmembrane region" description="Helical" evidence="1">
    <location>
        <begin position="520"/>
        <end position="541"/>
    </location>
</feature>
<dbReference type="Proteomes" id="UP001058003">
    <property type="component" value="Chromosome"/>
</dbReference>
<protein>
    <submittedName>
        <fullName evidence="2">Uncharacterized protein</fullName>
    </submittedName>
</protein>
<feature type="transmembrane region" description="Helical" evidence="1">
    <location>
        <begin position="97"/>
        <end position="116"/>
    </location>
</feature>
<feature type="transmembrane region" description="Helical" evidence="1">
    <location>
        <begin position="275"/>
        <end position="300"/>
    </location>
</feature>
<dbReference type="EMBL" id="CP073767">
    <property type="protein sequence ID" value="UWZ52237.1"/>
    <property type="molecule type" value="Genomic_DNA"/>
</dbReference>
<dbReference type="AlphaFoldDB" id="A0A9Q9IDV7"/>
<keyword evidence="1" id="KW-0472">Membrane</keyword>
<proteinExistence type="predicted"/>
<evidence type="ECO:0000313" key="2">
    <source>
        <dbReference type="EMBL" id="UWZ52237.1"/>
    </source>
</evidence>
<organism evidence="2 3">
    <name type="scientific">Dactylosporangium aurantiacum</name>
    <dbReference type="NCBI Taxonomy" id="35754"/>
    <lineage>
        <taxon>Bacteria</taxon>
        <taxon>Bacillati</taxon>
        <taxon>Actinomycetota</taxon>
        <taxon>Actinomycetes</taxon>
        <taxon>Micromonosporales</taxon>
        <taxon>Micromonosporaceae</taxon>
        <taxon>Dactylosporangium</taxon>
    </lineage>
</organism>
<feature type="transmembrane region" description="Helical" evidence="1">
    <location>
        <begin position="6"/>
        <end position="30"/>
    </location>
</feature>
<keyword evidence="1" id="KW-1133">Transmembrane helix</keyword>
<accession>A0A9Q9IDV7</accession>
<reference evidence="2" key="1">
    <citation type="submission" date="2021-04" db="EMBL/GenBank/DDBJ databases">
        <title>Dactylosporangium aurantiacum NRRL B-8018 full assembly.</title>
        <authorList>
            <person name="Hartkoorn R.C."/>
            <person name="Beaudoing E."/>
            <person name="Hot D."/>
        </authorList>
    </citation>
    <scope>NUCLEOTIDE SEQUENCE</scope>
    <source>
        <strain evidence="2">NRRL B-8018</strain>
    </source>
</reference>
<feature type="transmembrane region" description="Helical" evidence="1">
    <location>
        <begin position="442"/>
        <end position="459"/>
    </location>
</feature>
<evidence type="ECO:0000313" key="3">
    <source>
        <dbReference type="Proteomes" id="UP001058003"/>
    </source>
</evidence>
<feature type="transmembrane region" description="Helical" evidence="1">
    <location>
        <begin position="68"/>
        <end position="85"/>
    </location>
</feature>
<feature type="transmembrane region" description="Helical" evidence="1">
    <location>
        <begin position="191"/>
        <end position="210"/>
    </location>
</feature>
<gene>
    <name evidence="2" type="ORF">Daura_37055</name>
</gene>
<dbReference type="KEGG" id="daur:Daura_37055"/>
<keyword evidence="1" id="KW-0812">Transmembrane</keyword>
<feature type="transmembrane region" description="Helical" evidence="1">
    <location>
        <begin position="494"/>
        <end position="513"/>
    </location>
</feature>
<name>A0A9Q9IDV7_9ACTN</name>
<feature type="transmembrane region" description="Helical" evidence="1">
    <location>
        <begin position="471"/>
        <end position="488"/>
    </location>
</feature>
<feature type="transmembrane region" description="Helical" evidence="1">
    <location>
        <begin position="222"/>
        <end position="241"/>
    </location>
</feature>
<dbReference type="RefSeq" id="WP_033357198.1">
    <property type="nucleotide sequence ID" value="NZ_CP073767.1"/>
</dbReference>
<feature type="transmembrane region" description="Helical" evidence="1">
    <location>
        <begin position="306"/>
        <end position="327"/>
    </location>
</feature>
<keyword evidence="3" id="KW-1185">Reference proteome</keyword>
<feature type="transmembrane region" description="Helical" evidence="1">
    <location>
        <begin position="405"/>
        <end position="422"/>
    </location>
</feature>
<sequence length="567" mass="60976">MRSSVYLLPLLLVQALWLLAPGLLAGLLLARRDRVPAYLVVPVAGLVGCLCGYVTLWAFFAAHRLGDAAVAVFAAAALLSAPWIVLRRDLRAALRRLDVAAPLVLLLALTLTYAAVTFSCTIAPVAGQVNGFCHLSGFTGDNILPQLFADNVHHGDPRTVTWDWQGSDRPPLQSGVQLLQAPLTESPAWRVMSYEVLTVLLQVLWLPAMWGLLRALRVTTRAVALVIAVCAGTGLCFFNSVFTWPKLLPAALVLLACGVWFFDRRGWWSWTIGGLAAGAAMVAHGGVVFTLLPVGAALLLPRHRPSWASLGAAAAAALLMVAPWVAYQRLYDPPGDRLLKMHLAGIAEPDGRPLGELLRVRYGADGVTGALANKAANAATLFGVQDVQYQLLGHRRTSVVRDEEFRYLALSFGALTLGWLALLRRDARRRLRAAADPGRLRLVLGLAGASLAGWVLLMYGPSTTHLHQGSYATMLLLFAGAGVLFSTLPRWLTGFAVAAQAAYWALVWVAAVWKGHHLHWGYVTVSLVAVAAFAGTLLWLYRRGEDAAVEGAPERPVTAPRPAPAPA</sequence>
<evidence type="ECO:0000256" key="1">
    <source>
        <dbReference type="SAM" id="Phobius"/>
    </source>
</evidence>